<dbReference type="Gene3D" id="3.30.420.40">
    <property type="match status" value="2"/>
</dbReference>
<dbReference type="STRING" id="169427.SAMN05192548_103054"/>
<organism evidence="3 4">
    <name type="scientific">Paraburkholderia terricola</name>
    <dbReference type="NCBI Taxonomy" id="169427"/>
    <lineage>
        <taxon>Bacteria</taxon>
        <taxon>Pseudomonadati</taxon>
        <taxon>Pseudomonadota</taxon>
        <taxon>Betaproteobacteria</taxon>
        <taxon>Burkholderiales</taxon>
        <taxon>Burkholderiaceae</taxon>
        <taxon>Paraburkholderia</taxon>
    </lineage>
</organism>
<evidence type="ECO:0000256" key="2">
    <source>
        <dbReference type="ARBA" id="ARBA00022840"/>
    </source>
</evidence>
<dbReference type="InterPro" id="IPR043129">
    <property type="entry name" value="ATPase_NBD"/>
</dbReference>
<dbReference type="InterPro" id="IPR013126">
    <property type="entry name" value="Hsp_70_fam"/>
</dbReference>
<dbReference type="Pfam" id="PF00012">
    <property type="entry name" value="HSP70"/>
    <property type="match status" value="1"/>
</dbReference>
<evidence type="ECO:0000256" key="1">
    <source>
        <dbReference type="ARBA" id="ARBA00022741"/>
    </source>
</evidence>
<sequence>MNYCAIDFGTSNSAVAVPDGAALKLAPVEGAYTTLPTSVFFNTDEDTREFGRAALAAYIDGFDGRLMRSMKSILGSPLAENSTELGDGSAIKYTEVIAIFLDHLKRSAEKSASGPINRAVLGRPVFFVDDDPRADQMAQQQLEAAARSVGLREIHFQYEPIAAAFDYESHLTAEGLVLVADIGGGTSDFSLVRVGPERMKRVERKDDVLAHHGVHVAGTDFDRRVELATILRELGYQALDPEGREIPNRVYFDLATWHLINTVYAPKRVGELALMRHLFTEVKHHDRLMRVVERRLGHALAAHAEEAKIGVAAGGETVIDLDEVEDDLRLAFDEAQLIKAGQDETRRIVQAARDTVQAAGIATRDVSAIYFTGGSTGLAFLSGALATAFPDAKAVFGDRLASVATGLGIHARRLFG</sequence>
<dbReference type="SUPFAM" id="SSF53067">
    <property type="entry name" value="Actin-like ATPase domain"/>
    <property type="match status" value="2"/>
</dbReference>
<evidence type="ECO:0000313" key="3">
    <source>
        <dbReference type="EMBL" id="SHK63556.1"/>
    </source>
</evidence>
<reference evidence="3 4" key="1">
    <citation type="submission" date="2016-11" db="EMBL/GenBank/DDBJ databases">
        <authorList>
            <person name="Jaros S."/>
            <person name="Januszkiewicz K."/>
            <person name="Wedrychowicz H."/>
        </authorList>
    </citation>
    <scope>NUCLEOTIDE SEQUENCE [LARGE SCALE GENOMIC DNA]</scope>
    <source>
        <strain evidence="3 4">LMG 20594</strain>
    </source>
</reference>
<dbReference type="PANTHER" id="PTHR19375">
    <property type="entry name" value="HEAT SHOCK PROTEIN 70KDA"/>
    <property type="match status" value="1"/>
</dbReference>
<dbReference type="AlphaFoldDB" id="A0A1M6U2Z6"/>
<accession>A0A1M6U2Z6</accession>
<name>A0A1M6U2Z6_9BURK</name>
<dbReference type="Proteomes" id="UP000184395">
    <property type="component" value="Unassembled WGS sequence"/>
</dbReference>
<keyword evidence="2" id="KW-0067">ATP-binding</keyword>
<proteinExistence type="predicted"/>
<dbReference type="OrthoDB" id="9807934at2"/>
<keyword evidence="1" id="KW-0547">Nucleotide-binding</keyword>
<gene>
    <name evidence="3" type="ORF">SAMN05192548_103054</name>
</gene>
<dbReference type="RefSeq" id="WP_073430985.1">
    <property type="nucleotide sequence ID" value="NZ_CADFGY010000032.1"/>
</dbReference>
<evidence type="ECO:0000313" key="4">
    <source>
        <dbReference type="Proteomes" id="UP000184395"/>
    </source>
</evidence>
<protein>
    <submittedName>
        <fullName evidence="3">Hypothetical chaperone protein</fullName>
    </submittedName>
</protein>
<dbReference type="GO" id="GO:0005524">
    <property type="term" value="F:ATP binding"/>
    <property type="evidence" value="ECO:0007669"/>
    <property type="project" value="UniProtKB-KW"/>
</dbReference>
<dbReference type="GO" id="GO:0140662">
    <property type="term" value="F:ATP-dependent protein folding chaperone"/>
    <property type="evidence" value="ECO:0007669"/>
    <property type="project" value="InterPro"/>
</dbReference>
<dbReference type="EMBL" id="FRAB01000030">
    <property type="protein sequence ID" value="SHK63556.1"/>
    <property type="molecule type" value="Genomic_DNA"/>
</dbReference>